<evidence type="ECO:0000259" key="9">
    <source>
        <dbReference type="PROSITE" id="PS50808"/>
    </source>
</evidence>
<dbReference type="InterPro" id="IPR012337">
    <property type="entry name" value="RNaseH-like_sf"/>
</dbReference>
<dbReference type="RefSeq" id="XP_056841724.1">
    <property type="nucleotide sequence ID" value="XM_056985744.1"/>
</dbReference>
<evidence type="ECO:0000256" key="7">
    <source>
        <dbReference type="PROSITE-ProRule" id="PRU00027"/>
    </source>
</evidence>
<dbReference type="InterPro" id="IPR025525">
    <property type="entry name" value="hAT-like_transposase_RNase-H"/>
</dbReference>
<keyword evidence="2 7" id="KW-0863">Zinc-finger</keyword>
<evidence type="ECO:0000256" key="2">
    <source>
        <dbReference type="ARBA" id="ARBA00022771"/>
    </source>
</evidence>
<dbReference type="InterPro" id="IPR052035">
    <property type="entry name" value="ZnF_BED_domain_contain"/>
</dbReference>
<accession>A0A9W3BR71</accession>
<dbReference type="GeneID" id="108830194"/>
<gene>
    <name evidence="11" type="primary">LOC108830194</name>
</gene>
<reference evidence="11" key="2">
    <citation type="submission" date="2025-08" db="UniProtKB">
        <authorList>
            <consortium name="RefSeq"/>
        </authorList>
    </citation>
    <scope>IDENTIFICATION</scope>
    <source>
        <tissue evidence="11">Leaf</tissue>
    </source>
</reference>
<evidence type="ECO:0000256" key="5">
    <source>
        <dbReference type="ARBA" id="ARBA00023125"/>
    </source>
</evidence>
<reference evidence="10" key="1">
    <citation type="journal article" date="2019" name="Database">
        <title>The radish genome database (RadishGD): an integrated information resource for radish genomics.</title>
        <authorList>
            <person name="Yu H.J."/>
            <person name="Baek S."/>
            <person name="Lee Y.J."/>
            <person name="Cho A."/>
            <person name="Mun J.H."/>
        </authorList>
    </citation>
    <scope>NUCLEOTIDE SEQUENCE [LARGE SCALE GENOMIC DNA]</scope>
    <source>
        <strain evidence="10">cv. WK10039</strain>
    </source>
</reference>
<feature type="compositionally biased region" description="Low complexity" evidence="8">
    <location>
        <begin position="644"/>
        <end position="655"/>
    </location>
</feature>
<keyword evidence="1" id="KW-0479">Metal-binding</keyword>
<feature type="domain" description="BED-type" evidence="9">
    <location>
        <begin position="144"/>
        <end position="197"/>
    </location>
</feature>
<evidence type="ECO:0000313" key="11">
    <source>
        <dbReference type="RefSeq" id="XP_056841724.1"/>
    </source>
</evidence>
<evidence type="ECO:0000256" key="4">
    <source>
        <dbReference type="ARBA" id="ARBA00023015"/>
    </source>
</evidence>
<dbReference type="SUPFAM" id="SSF53098">
    <property type="entry name" value="Ribonuclease H-like"/>
    <property type="match status" value="1"/>
</dbReference>
<proteinExistence type="predicted"/>
<dbReference type="PANTHER" id="PTHR46481:SF2">
    <property type="entry name" value="BED-TYPE DOMAIN-CONTAINING PROTEIN"/>
    <property type="match status" value="1"/>
</dbReference>
<dbReference type="InterPro" id="IPR036236">
    <property type="entry name" value="Znf_C2H2_sf"/>
</dbReference>
<evidence type="ECO:0000313" key="10">
    <source>
        <dbReference type="Proteomes" id="UP000504610"/>
    </source>
</evidence>
<evidence type="ECO:0000256" key="8">
    <source>
        <dbReference type="SAM" id="MobiDB-lite"/>
    </source>
</evidence>
<feature type="region of interest" description="Disordered" evidence="8">
    <location>
        <begin position="637"/>
        <end position="663"/>
    </location>
</feature>
<evidence type="ECO:0000256" key="6">
    <source>
        <dbReference type="ARBA" id="ARBA00023163"/>
    </source>
</evidence>
<keyword evidence="10" id="KW-1185">Reference proteome</keyword>
<dbReference type="GO" id="GO:0003677">
    <property type="term" value="F:DNA binding"/>
    <property type="evidence" value="ECO:0007669"/>
    <property type="project" value="UniProtKB-KW"/>
</dbReference>
<protein>
    <submittedName>
        <fullName evidence="11">Zinc finger BED domain-containing protein RICESLEEPER 3-like</fullName>
    </submittedName>
</protein>
<name>A0A9W3BR71_RAPSA</name>
<dbReference type="Proteomes" id="UP000504610">
    <property type="component" value="Chromosome 5"/>
</dbReference>
<dbReference type="PROSITE" id="PS50808">
    <property type="entry name" value="ZF_BED"/>
    <property type="match status" value="1"/>
</dbReference>
<dbReference type="AlphaFoldDB" id="A0A9W3BR71"/>
<dbReference type="Pfam" id="PF02892">
    <property type="entry name" value="zf-BED"/>
    <property type="match status" value="1"/>
</dbReference>
<keyword evidence="3" id="KW-0862">Zinc</keyword>
<sequence length="686" mass="78143">MDSNGSVVIHFGHGVDRHISTLVMKGRYVEITYSHLVDRIDKKMNIDVVVTKLQTFQIVPHIQEDESEHEKINEEGDEMDDREELPAMVASSSKIPHTVDETMDVDLQVEGEAYQRTQNRGKAIAVDETSGVSSQSKKVMKVVVPRSGVWKHFPRTKESRDRCICHYCQKIFSCATKSGTSNLQKHLSICKEYQAWITSQGTSKMEINTDGNLKSSKVAEAVFREASNELIVLGELPLSFIESSAWKHFCRKVNLYKPHSRRTATIDIVEMYVRKKEGLRNMLCTTKQRVSLTTDIWVSQVTGASYMVITAHFVDATWQLKKLIIGFKYVMDHKGQTIATVLLECLAEWGIEKVFCITVDNATANTSAIRRFYREFSDVSPEALVLDGNFLHMRCCAHIINLIAKESLTEVGENVLAIRNAIQYVRSSTPRLNAFDLRVTTGRMSRGSLPMDIKTRWNSTFLMLSRALQFRTAFDRMEAEDRLYNDYFLEMDNGVKRCGPPSSRDWSAVEKLKRFLIIFYNNTLVVSASSTVNSYKCYGEIVTIERNLTALANSFDPELKVKASEMLQKFLKYWDGIKSVNRMLILATVFDPRKKMQFAKLCFEKLYEKESLESKAMLESVGDLLRSMFKEYNTRLRGSTGEASQSNHPSSSQPPTESQDQVTDRMELVVEDFGYERMDCVQGDGG</sequence>
<dbReference type="KEGG" id="rsz:108830194"/>
<keyword evidence="5" id="KW-0238">DNA-binding</keyword>
<dbReference type="SMART" id="SM00614">
    <property type="entry name" value="ZnF_BED"/>
    <property type="match status" value="1"/>
</dbReference>
<dbReference type="PANTHER" id="PTHR46481">
    <property type="entry name" value="ZINC FINGER BED DOMAIN-CONTAINING PROTEIN 4"/>
    <property type="match status" value="1"/>
</dbReference>
<dbReference type="Pfam" id="PF14372">
    <property type="entry name" value="hAT-like_RNase-H"/>
    <property type="match status" value="1"/>
</dbReference>
<organism evidence="10 11">
    <name type="scientific">Raphanus sativus</name>
    <name type="common">Radish</name>
    <name type="synonym">Raphanus raphanistrum var. sativus</name>
    <dbReference type="NCBI Taxonomy" id="3726"/>
    <lineage>
        <taxon>Eukaryota</taxon>
        <taxon>Viridiplantae</taxon>
        <taxon>Streptophyta</taxon>
        <taxon>Embryophyta</taxon>
        <taxon>Tracheophyta</taxon>
        <taxon>Spermatophyta</taxon>
        <taxon>Magnoliopsida</taxon>
        <taxon>eudicotyledons</taxon>
        <taxon>Gunneridae</taxon>
        <taxon>Pentapetalae</taxon>
        <taxon>rosids</taxon>
        <taxon>malvids</taxon>
        <taxon>Brassicales</taxon>
        <taxon>Brassicaceae</taxon>
        <taxon>Brassiceae</taxon>
        <taxon>Raphanus</taxon>
    </lineage>
</organism>
<dbReference type="OrthoDB" id="1734923at2759"/>
<dbReference type="InterPro" id="IPR003656">
    <property type="entry name" value="Znf_BED"/>
</dbReference>
<evidence type="ECO:0000256" key="1">
    <source>
        <dbReference type="ARBA" id="ARBA00022723"/>
    </source>
</evidence>
<dbReference type="GO" id="GO:0008270">
    <property type="term" value="F:zinc ion binding"/>
    <property type="evidence" value="ECO:0007669"/>
    <property type="project" value="UniProtKB-KW"/>
</dbReference>
<keyword evidence="6" id="KW-0804">Transcription</keyword>
<keyword evidence="4" id="KW-0805">Transcription regulation</keyword>
<dbReference type="SUPFAM" id="SSF57667">
    <property type="entry name" value="beta-beta-alpha zinc fingers"/>
    <property type="match status" value="1"/>
</dbReference>
<evidence type="ECO:0000256" key="3">
    <source>
        <dbReference type="ARBA" id="ARBA00022833"/>
    </source>
</evidence>